<dbReference type="Proteomes" id="UP000190256">
    <property type="component" value="Unassembled WGS sequence"/>
</dbReference>
<name>A0A1S9I2X9_9CLOT</name>
<sequence>MSMTSWSYTNPDFSSYYLAKFFRRMIIRYRECGYGELQDKNKRELKALGYDMDVKLKQLKNYEYLRINEQKYY</sequence>
<gene>
    <name evidence="1" type="ORF">BS638_10370</name>
</gene>
<reference evidence="1 2" key="1">
    <citation type="submission" date="2016-12" db="EMBL/GenBank/DDBJ databases">
        <title>Clostridium tepidum sp. nov., a close relative of Clostridium sporogenes and Clostridium botulinum Group I.</title>
        <authorList>
            <person name="Dobritsa A.P."/>
            <person name="Kutumbaka K.K."/>
            <person name="Werner K."/>
            <person name="Wiedmann M."/>
            <person name="Asmus A."/>
            <person name="Samadpour M."/>
        </authorList>
    </citation>
    <scope>NUCLEOTIDE SEQUENCE [LARGE SCALE GENOMIC DNA]</scope>
    <source>
        <strain evidence="1 2">IEH 97212</strain>
    </source>
</reference>
<dbReference type="AlphaFoldDB" id="A0A1S9I2X9"/>
<organism evidence="1 2">
    <name type="scientific">Clostridium tepidum</name>
    <dbReference type="NCBI Taxonomy" id="1962263"/>
    <lineage>
        <taxon>Bacteria</taxon>
        <taxon>Bacillati</taxon>
        <taxon>Bacillota</taxon>
        <taxon>Clostridia</taxon>
        <taxon>Eubacteriales</taxon>
        <taxon>Clostridiaceae</taxon>
        <taxon>Clostridium</taxon>
    </lineage>
</organism>
<evidence type="ECO:0000313" key="1">
    <source>
        <dbReference type="EMBL" id="OOO64646.1"/>
    </source>
</evidence>
<dbReference type="EMBL" id="MRAE01000027">
    <property type="protein sequence ID" value="OOO64646.1"/>
    <property type="molecule type" value="Genomic_DNA"/>
</dbReference>
<comment type="caution">
    <text evidence="1">The sequence shown here is derived from an EMBL/GenBank/DDBJ whole genome shotgun (WGS) entry which is preliminary data.</text>
</comment>
<evidence type="ECO:0000313" key="2">
    <source>
        <dbReference type="Proteomes" id="UP000190256"/>
    </source>
</evidence>
<accession>A0A1S9I2X9</accession>
<proteinExistence type="predicted"/>
<protein>
    <submittedName>
        <fullName evidence="1">Uncharacterized protein</fullName>
    </submittedName>
</protein>